<name>A0A8S5U5W1_9CAUD</name>
<proteinExistence type="predicted"/>
<dbReference type="EMBL" id="BK016017">
    <property type="protein sequence ID" value="DAF89843.1"/>
    <property type="molecule type" value="Genomic_DNA"/>
</dbReference>
<evidence type="ECO:0000313" key="1">
    <source>
        <dbReference type="EMBL" id="DAF89843.1"/>
    </source>
</evidence>
<reference evidence="1" key="1">
    <citation type="journal article" date="2021" name="Proc. Natl. Acad. Sci. U.S.A.">
        <title>A Catalog of Tens of Thousands of Viruses from Human Metagenomes Reveals Hidden Associations with Chronic Diseases.</title>
        <authorList>
            <person name="Tisza M.J."/>
            <person name="Buck C.B."/>
        </authorList>
    </citation>
    <scope>NUCLEOTIDE SEQUENCE</scope>
    <source>
        <strain evidence="1">CteLh2</strain>
    </source>
</reference>
<protein>
    <submittedName>
        <fullName evidence="1">Uncharacterized protein</fullName>
    </submittedName>
</protein>
<sequence>MDRYYKIIAHTSINSYYCRRCNKTGNVLYKDKLNPKISYCDNCVTDVIKENSKVIDQNQNNIN</sequence>
<organism evidence="1">
    <name type="scientific">Siphoviridae sp. cteLh2</name>
    <dbReference type="NCBI Taxonomy" id="2825590"/>
    <lineage>
        <taxon>Viruses</taxon>
        <taxon>Duplodnaviria</taxon>
        <taxon>Heunggongvirae</taxon>
        <taxon>Uroviricota</taxon>
        <taxon>Caudoviricetes</taxon>
    </lineage>
</organism>
<accession>A0A8S5U5W1</accession>